<accession>A0AB36SZT5</accession>
<keyword evidence="1" id="KW-0645">Protease</keyword>
<name>A0AB36SZT5_9BACI</name>
<keyword evidence="1" id="KW-0482">Metalloprotease</keyword>
<dbReference type="InterPro" id="IPR008757">
    <property type="entry name" value="Peptidase_M6-like_domain"/>
</dbReference>
<organism evidence="1 2">
    <name type="scientific">Bacillus toyonensis</name>
    <dbReference type="NCBI Taxonomy" id="155322"/>
    <lineage>
        <taxon>Bacteria</taxon>
        <taxon>Bacillati</taxon>
        <taxon>Bacillota</taxon>
        <taxon>Bacilli</taxon>
        <taxon>Bacillales</taxon>
        <taxon>Bacillaceae</taxon>
        <taxon>Bacillus</taxon>
        <taxon>Bacillus cereus group</taxon>
    </lineage>
</organism>
<dbReference type="Proteomes" id="UP000220078">
    <property type="component" value="Unassembled WGS sequence"/>
</dbReference>
<dbReference type="EMBL" id="NUAP01000038">
    <property type="protein sequence ID" value="PEN86101.1"/>
    <property type="molecule type" value="Genomic_DNA"/>
</dbReference>
<proteinExistence type="predicted"/>
<dbReference type="RefSeq" id="WP_000111545.1">
    <property type="nucleotide sequence ID" value="NZ_JBEUTG010000053.1"/>
</dbReference>
<evidence type="ECO:0000313" key="2">
    <source>
        <dbReference type="Proteomes" id="UP000220078"/>
    </source>
</evidence>
<dbReference type="GO" id="GO:0008237">
    <property type="term" value="F:metallopeptidase activity"/>
    <property type="evidence" value="ECO:0007669"/>
    <property type="project" value="UniProtKB-KW"/>
</dbReference>
<comment type="caution">
    <text evidence="1">The sequence shown here is derived from an EMBL/GenBank/DDBJ whole genome shotgun (WGS) entry which is preliminary data.</text>
</comment>
<evidence type="ECO:0000313" key="1">
    <source>
        <dbReference type="EMBL" id="PEN86101.1"/>
    </source>
</evidence>
<dbReference type="PANTHER" id="PTHR41775">
    <property type="entry name" value="SECRETED PROTEIN-RELATED"/>
    <property type="match status" value="1"/>
</dbReference>
<protein>
    <submittedName>
        <fullName evidence="1">M6 family metalloprotease domain-containing protein</fullName>
    </submittedName>
</protein>
<keyword evidence="1" id="KW-0378">Hydrolase</keyword>
<sequence length="501" mass="56260">MSVIVGEILTFPHGNDKVKLRVFGDEFYARYESIDGYTAIYDSDLDKYCFANLDNGKFVSTGKDITGPVPNGITRHVKEDPLVKNKKFHAKYDKFRSIVENNNLDTNKVLHEVDNNEDRTHGPHNGLLEGTSITEGDVLGLTVLVEFADLSSTVIKEDVDAMLNGDNYQKNGNFCSVREYFKIMSNGRLNYRNIVVGPIKLSHRQAYYMTTNFVQEAMDILVNDLNIDLSQFDSKGRGIVDAINFLYAGQTLFEGELWPHNSFINLEYDDVKTHFYLLTSLGRNSGDLSIGTFCHETGHLLCRFPDMYDYGERDDDLNPSEGIGKYCLMGSGNHLNNGLTPSPVCAYLRDLAGWCQNEVVLNNGLFTAKHGDYNTVMKYNTDKANEYFLVENRTQIALDRYLPSSGLAIYHCDIEGSNEYQDGTPSKHYQCALLQADGNLDLENNRNYGDSKDLFKEVIGIAISGDTTPSSKQWDGQNSGLTILDITAPSENIEFKVQISH</sequence>
<dbReference type="NCBIfam" id="TIGR03296">
    <property type="entry name" value="M6dom_TIGR03296"/>
    <property type="match status" value="1"/>
</dbReference>
<dbReference type="GO" id="GO:0006508">
    <property type="term" value="P:proteolysis"/>
    <property type="evidence" value="ECO:0007669"/>
    <property type="project" value="InterPro"/>
</dbReference>
<dbReference type="AlphaFoldDB" id="A0AB36SZT5"/>
<gene>
    <name evidence="1" type="ORF">CN551_22190</name>
</gene>
<dbReference type="PANTHER" id="PTHR41775:SF1">
    <property type="entry name" value="PEPTIDASE M6-LIKE DOMAIN-CONTAINING PROTEIN"/>
    <property type="match status" value="1"/>
</dbReference>
<reference evidence="1 2" key="1">
    <citation type="submission" date="2017-09" db="EMBL/GenBank/DDBJ databases">
        <title>Large-scale bioinformatics analysis of Bacillus genomes uncovers conserved roles of natural products in bacterial physiology.</title>
        <authorList>
            <consortium name="Agbiome Team Llc"/>
            <person name="Bleich R.M."/>
            <person name="Kirk G.J."/>
            <person name="Santa Maria K.C."/>
            <person name="Allen S.E."/>
            <person name="Farag S."/>
            <person name="Shank E.A."/>
            <person name="Bowers A."/>
        </authorList>
    </citation>
    <scope>NUCLEOTIDE SEQUENCE [LARGE SCALE GENOMIC DNA]</scope>
    <source>
        <strain evidence="1 2">AFS027629</strain>
    </source>
</reference>